<dbReference type="FunFam" id="3.10.110.10:FF:000050">
    <property type="entry name" value="eIF-2-alpha kinase GCN2"/>
    <property type="match status" value="1"/>
</dbReference>
<evidence type="ECO:0000256" key="1">
    <source>
        <dbReference type="ARBA" id="ARBA00022771"/>
    </source>
</evidence>
<evidence type="ECO:0000313" key="7">
    <source>
        <dbReference type="WBParaSite" id="SMUV_0000923801-mRNA-1"/>
    </source>
</evidence>
<feature type="domain" description="RING-type" evidence="4">
    <location>
        <begin position="159"/>
        <end position="222"/>
    </location>
</feature>
<dbReference type="InterPro" id="IPR013083">
    <property type="entry name" value="Znf_RING/FYVE/PHD"/>
</dbReference>
<dbReference type="GO" id="GO:0008270">
    <property type="term" value="F:zinc ion binding"/>
    <property type="evidence" value="ECO:0007669"/>
    <property type="project" value="UniProtKB-KW"/>
</dbReference>
<dbReference type="AlphaFoldDB" id="A0A0N5AWE0"/>
<dbReference type="GO" id="GO:0033554">
    <property type="term" value="P:cellular response to stress"/>
    <property type="evidence" value="ECO:0007669"/>
    <property type="project" value="UniProtKB-ARBA"/>
</dbReference>
<dbReference type="PROSITE" id="PS50908">
    <property type="entry name" value="RWD"/>
    <property type="match status" value="1"/>
</dbReference>
<dbReference type="InterPro" id="IPR016135">
    <property type="entry name" value="UBQ-conjugating_enzyme/RWD"/>
</dbReference>
<evidence type="ECO:0000256" key="2">
    <source>
        <dbReference type="ARBA" id="ARBA00022833"/>
    </source>
</evidence>
<dbReference type="PROSITE" id="PS50089">
    <property type="entry name" value="ZF_RING_2"/>
    <property type="match status" value="1"/>
</dbReference>
<evidence type="ECO:0000259" key="5">
    <source>
        <dbReference type="PROSITE" id="PS50908"/>
    </source>
</evidence>
<dbReference type="GO" id="GO:0005634">
    <property type="term" value="C:nucleus"/>
    <property type="evidence" value="ECO:0007669"/>
    <property type="project" value="TreeGrafter"/>
</dbReference>
<dbReference type="Gene3D" id="3.10.110.10">
    <property type="entry name" value="Ubiquitin Conjugating Enzyme"/>
    <property type="match status" value="1"/>
</dbReference>
<dbReference type="GO" id="GO:0061630">
    <property type="term" value="F:ubiquitin protein ligase activity"/>
    <property type="evidence" value="ECO:0007669"/>
    <property type="project" value="InterPro"/>
</dbReference>
<dbReference type="WBParaSite" id="SMUV_0000923801-mRNA-1">
    <property type="protein sequence ID" value="SMUV_0000923801-mRNA-1"/>
    <property type="gene ID" value="SMUV_0000923801"/>
</dbReference>
<dbReference type="PANTHER" id="PTHR13198">
    <property type="entry name" value="RING FINGER PROTEIN 25"/>
    <property type="match status" value="1"/>
</dbReference>
<dbReference type="SUPFAM" id="SSF57850">
    <property type="entry name" value="RING/U-box"/>
    <property type="match status" value="1"/>
</dbReference>
<dbReference type="InterPro" id="IPR001841">
    <property type="entry name" value="Znf_RING"/>
</dbReference>
<keyword evidence="6" id="KW-1185">Reference proteome</keyword>
<evidence type="ECO:0000256" key="3">
    <source>
        <dbReference type="PROSITE-ProRule" id="PRU00175"/>
    </source>
</evidence>
<keyword evidence="2" id="KW-0862">Zinc</keyword>
<dbReference type="Gene3D" id="3.30.40.10">
    <property type="entry name" value="Zinc/RING finger domain, C3HC4 (zinc finger)"/>
    <property type="match status" value="1"/>
</dbReference>
<dbReference type="GO" id="GO:0016567">
    <property type="term" value="P:protein ubiquitination"/>
    <property type="evidence" value="ECO:0007669"/>
    <property type="project" value="TreeGrafter"/>
</dbReference>
<dbReference type="GO" id="GO:0051246">
    <property type="term" value="P:regulation of protein metabolic process"/>
    <property type="evidence" value="ECO:0007669"/>
    <property type="project" value="UniProtKB-ARBA"/>
</dbReference>
<keyword evidence="1 3" id="KW-0479">Metal-binding</keyword>
<evidence type="ECO:0000259" key="4">
    <source>
        <dbReference type="PROSITE" id="PS50089"/>
    </source>
</evidence>
<dbReference type="CDD" id="cd23823">
    <property type="entry name" value="RWD_GCN2"/>
    <property type="match status" value="1"/>
</dbReference>
<evidence type="ECO:0000313" key="6">
    <source>
        <dbReference type="Proteomes" id="UP000046393"/>
    </source>
</evidence>
<keyword evidence="1 3" id="KW-0863">Zinc-finger</keyword>
<dbReference type="GO" id="GO:0010468">
    <property type="term" value="P:regulation of gene expression"/>
    <property type="evidence" value="ECO:0007669"/>
    <property type="project" value="UniProtKB-ARBA"/>
</dbReference>
<sequence length="296" mass="34256">MEDNAESDFLEISVLKSIYGDDLVVERTENGRDGGLSVEMKVQPLQMNNCSTASLHIKFLLSDNYPAQPPKILLLQPRGIDDKNLNALNAKLDEYLNNNLGAEVLYDLMQVVTINSRFNGLHVKIRKYKLITEKIECYNCFQLTQTFIEKFQATPSALCPICLCDFSTKQPSLCTSCEHFVHTCCFASYIRYSKAEIEKQLNEWPSDMKYKVDQTLRCPVCRLELNETEYSCELNKEDCEGSKDNEDFDFDWGSWKHLQEELNVIYERQLRNGGIIDLEKEKQKNMVTEDTVCLYR</sequence>
<organism evidence="6 7">
    <name type="scientific">Syphacia muris</name>
    <dbReference type="NCBI Taxonomy" id="451379"/>
    <lineage>
        <taxon>Eukaryota</taxon>
        <taxon>Metazoa</taxon>
        <taxon>Ecdysozoa</taxon>
        <taxon>Nematoda</taxon>
        <taxon>Chromadorea</taxon>
        <taxon>Rhabditida</taxon>
        <taxon>Spirurina</taxon>
        <taxon>Oxyuridomorpha</taxon>
        <taxon>Oxyuroidea</taxon>
        <taxon>Oxyuridae</taxon>
        <taxon>Syphacia</taxon>
    </lineage>
</organism>
<proteinExistence type="predicted"/>
<dbReference type="GO" id="GO:0009893">
    <property type="term" value="P:positive regulation of metabolic process"/>
    <property type="evidence" value="ECO:0007669"/>
    <property type="project" value="UniProtKB-ARBA"/>
</dbReference>
<protein>
    <submittedName>
        <fullName evidence="7">RWD domain-containing protein</fullName>
    </submittedName>
</protein>
<dbReference type="SMART" id="SM00591">
    <property type="entry name" value="RWD"/>
    <property type="match status" value="1"/>
</dbReference>
<dbReference type="InterPro" id="IPR039133">
    <property type="entry name" value="RNF25"/>
</dbReference>
<dbReference type="Pfam" id="PF05773">
    <property type="entry name" value="RWD"/>
    <property type="match status" value="1"/>
</dbReference>
<dbReference type="Proteomes" id="UP000046393">
    <property type="component" value="Unplaced"/>
</dbReference>
<accession>A0A0N5AWE0</accession>
<reference evidence="7" key="1">
    <citation type="submission" date="2017-02" db="UniProtKB">
        <authorList>
            <consortium name="WormBaseParasite"/>
        </authorList>
    </citation>
    <scope>IDENTIFICATION</scope>
</reference>
<name>A0A0N5AWE0_9BILA</name>
<dbReference type="SUPFAM" id="SSF54495">
    <property type="entry name" value="UBC-like"/>
    <property type="match status" value="1"/>
</dbReference>
<dbReference type="PANTHER" id="PTHR13198:SF4">
    <property type="entry name" value="E3 UBIQUITIN-PROTEIN LIGASE RNF25"/>
    <property type="match status" value="1"/>
</dbReference>
<feature type="domain" description="RWD" evidence="5">
    <location>
        <begin position="10"/>
        <end position="119"/>
    </location>
</feature>
<dbReference type="InterPro" id="IPR006575">
    <property type="entry name" value="RWD_dom"/>
</dbReference>
<dbReference type="STRING" id="451379.A0A0N5AWE0"/>